<dbReference type="Pfam" id="PF00008">
    <property type="entry name" value="EGF"/>
    <property type="match status" value="3"/>
</dbReference>
<dbReference type="InterPro" id="IPR000742">
    <property type="entry name" value="EGF"/>
</dbReference>
<feature type="domain" description="EGF-like" evidence="10">
    <location>
        <begin position="219"/>
        <end position="256"/>
    </location>
</feature>
<dbReference type="PANTHER" id="PTHR24049:SF22">
    <property type="entry name" value="DROSOPHILA CRUMBS HOMOLOG"/>
    <property type="match status" value="1"/>
</dbReference>
<dbReference type="SMART" id="SM00181">
    <property type="entry name" value="EGF"/>
    <property type="match status" value="5"/>
</dbReference>
<dbReference type="SMART" id="SM00051">
    <property type="entry name" value="DSL"/>
    <property type="match status" value="1"/>
</dbReference>
<keyword evidence="1" id="KW-0217">Developmental protein</keyword>
<proteinExistence type="predicted"/>
<dbReference type="Gene3D" id="2.10.25.140">
    <property type="match status" value="1"/>
</dbReference>
<dbReference type="PROSITE" id="PS00022">
    <property type="entry name" value="EGF_1"/>
    <property type="match status" value="4"/>
</dbReference>
<feature type="transmembrane region" description="Helical" evidence="9">
    <location>
        <begin position="402"/>
        <end position="423"/>
    </location>
</feature>
<accession>A0A158QBK9</accession>
<feature type="disulfide bond" evidence="7">
    <location>
        <begin position="294"/>
        <end position="303"/>
    </location>
</feature>
<keyword evidence="5" id="KW-0221">Differentiation</keyword>
<dbReference type="GO" id="GO:0030154">
    <property type="term" value="P:cell differentiation"/>
    <property type="evidence" value="ECO:0007669"/>
    <property type="project" value="UniProtKB-KW"/>
</dbReference>
<feature type="disulfide bond" evidence="7">
    <location>
        <begin position="385"/>
        <end position="394"/>
    </location>
</feature>
<dbReference type="AlphaFoldDB" id="A0A158QBK9"/>
<keyword evidence="4" id="KW-0677">Repeat</keyword>
<dbReference type="WBParaSite" id="HDID_0000012801-mRNA-1">
    <property type="protein sequence ID" value="HDID_0000012801-mRNA-1"/>
    <property type="gene ID" value="HDID_0000012801"/>
</dbReference>
<evidence type="ECO:0000256" key="5">
    <source>
        <dbReference type="ARBA" id="ARBA00022782"/>
    </source>
</evidence>
<keyword evidence="6 7" id="KW-1015">Disulfide bond</keyword>
<protein>
    <submittedName>
        <fullName evidence="11">Delta-like protein</fullName>
    </submittedName>
</protein>
<keyword evidence="9" id="KW-0812">Transmembrane</keyword>
<feature type="disulfide bond" evidence="7">
    <location>
        <begin position="334"/>
        <end position="343"/>
    </location>
</feature>
<evidence type="ECO:0000256" key="3">
    <source>
        <dbReference type="ARBA" id="ARBA00022729"/>
    </source>
</evidence>
<feature type="domain" description="EGF-like" evidence="10">
    <location>
        <begin position="258"/>
        <end position="304"/>
    </location>
</feature>
<dbReference type="InterPro" id="IPR001774">
    <property type="entry name" value="DSL"/>
</dbReference>
<evidence type="ECO:0000313" key="11">
    <source>
        <dbReference type="WBParaSite" id="HDID_0000012801-mRNA-1"/>
    </source>
</evidence>
<evidence type="ECO:0000256" key="4">
    <source>
        <dbReference type="ARBA" id="ARBA00022737"/>
    </source>
</evidence>
<dbReference type="CDD" id="cd00054">
    <property type="entry name" value="EGF_CA"/>
    <property type="match status" value="3"/>
</dbReference>
<evidence type="ECO:0000256" key="1">
    <source>
        <dbReference type="ARBA" id="ARBA00022473"/>
    </source>
</evidence>
<feature type="disulfide bond" evidence="7">
    <location>
        <begin position="366"/>
        <end position="383"/>
    </location>
</feature>
<feature type="region of interest" description="Disordered" evidence="8">
    <location>
        <begin position="434"/>
        <end position="459"/>
    </location>
</feature>
<keyword evidence="3" id="KW-0732">Signal</keyword>
<reference evidence="11" key="1">
    <citation type="submission" date="2016-04" db="UniProtKB">
        <authorList>
            <consortium name="WormBaseParasite"/>
        </authorList>
    </citation>
    <scope>IDENTIFICATION</scope>
</reference>
<organism evidence="11">
    <name type="scientific">Hymenolepis diminuta</name>
    <name type="common">Rat tapeworm</name>
    <dbReference type="NCBI Taxonomy" id="6216"/>
    <lineage>
        <taxon>Eukaryota</taxon>
        <taxon>Metazoa</taxon>
        <taxon>Spiralia</taxon>
        <taxon>Lophotrochozoa</taxon>
        <taxon>Platyhelminthes</taxon>
        <taxon>Cestoda</taxon>
        <taxon>Eucestoda</taxon>
        <taxon>Cyclophyllidea</taxon>
        <taxon>Hymenolepididae</taxon>
        <taxon>Hymenolepis</taxon>
    </lineage>
</organism>
<sequence length="459" mass="50497">LSDEIGKLYLSFEYYNPNGILVDGDKCDFLDTCDVYFFICVKNIGSTSCDIYEGKSELYENVNELKFAKMKEIVIPLNSPIGNSVEMGIDIWDFDGLDASDLIARFDGIFQTKSLSMKWTKIPVTRTDLIYQNDVTFKGFARLECPGGSCNKVCVPRKGINTCDAEGNKICEKGLTGPACDQIDYCVENNCADYATCESFPNGYKCICGAYEGARCQKGYDPCQIESPCEAHGQCKAVGPDYKCVCEVGWSGQKCDRPASACESAAQRLSPEAVCLNGGSCVDLQDDISYHCICLQPWSGTRCEVIDTCTEEHCSGHGVCIFSNISQESIHCQCDAGWVGETCNYRSQSPCHKASLKLHANQSMVCLHGGVCIDNPNGVDFSCKCPLGWFGPQCETFFIETLYFIVPVLVGAAAFLIILALCFRSFRNEQMGGPALPPRNSPLKTPSSDEQSEYWPTKF</sequence>
<dbReference type="InterPro" id="IPR001881">
    <property type="entry name" value="EGF-like_Ca-bd_dom"/>
</dbReference>
<keyword evidence="2 7" id="KW-0245">EGF-like domain</keyword>
<dbReference type="GO" id="GO:0005509">
    <property type="term" value="F:calcium ion binding"/>
    <property type="evidence" value="ECO:0007669"/>
    <property type="project" value="InterPro"/>
</dbReference>
<dbReference type="PANTHER" id="PTHR24049">
    <property type="entry name" value="CRUMBS FAMILY MEMBER"/>
    <property type="match status" value="1"/>
</dbReference>
<keyword evidence="9" id="KW-0472">Membrane</keyword>
<dbReference type="PROSITE" id="PS50026">
    <property type="entry name" value="EGF_3"/>
    <property type="match status" value="5"/>
</dbReference>
<evidence type="ECO:0000256" key="7">
    <source>
        <dbReference type="PROSITE-ProRule" id="PRU00076"/>
    </source>
</evidence>
<evidence type="ECO:0000256" key="6">
    <source>
        <dbReference type="ARBA" id="ARBA00023157"/>
    </source>
</evidence>
<dbReference type="InterPro" id="IPR051022">
    <property type="entry name" value="Notch_Cell-Fate_Det"/>
</dbReference>
<dbReference type="SMART" id="SM00179">
    <property type="entry name" value="EGF_CA"/>
    <property type="match status" value="4"/>
</dbReference>
<dbReference type="GO" id="GO:0032991">
    <property type="term" value="C:protein-containing complex"/>
    <property type="evidence" value="ECO:0007669"/>
    <property type="project" value="TreeGrafter"/>
</dbReference>
<dbReference type="SUPFAM" id="SSF57196">
    <property type="entry name" value="EGF/Laminin"/>
    <property type="match status" value="4"/>
</dbReference>
<feature type="domain" description="EGF-like" evidence="10">
    <location>
        <begin position="182"/>
        <end position="217"/>
    </location>
</feature>
<dbReference type="Gene3D" id="2.10.25.10">
    <property type="entry name" value="Laminin"/>
    <property type="match status" value="4"/>
</dbReference>
<feature type="disulfide bond" evidence="7">
    <location>
        <begin position="275"/>
        <end position="292"/>
    </location>
</feature>
<dbReference type="GO" id="GO:0045197">
    <property type="term" value="P:establishment or maintenance of epithelial cell apical/basal polarity"/>
    <property type="evidence" value="ECO:0007669"/>
    <property type="project" value="TreeGrafter"/>
</dbReference>
<evidence type="ECO:0000256" key="2">
    <source>
        <dbReference type="ARBA" id="ARBA00022536"/>
    </source>
</evidence>
<dbReference type="Pfam" id="PF01414">
    <property type="entry name" value="DSL"/>
    <property type="match status" value="1"/>
</dbReference>
<feature type="disulfide bond" evidence="7">
    <location>
        <begin position="246"/>
        <end position="255"/>
    </location>
</feature>
<dbReference type="PROSITE" id="PS01186">
    <property type="entry name" value="EGF_2"/>
    <property type="match status" value="4"/>
</dbReference>
<evidence type="ECO:0000256" key="8">
    <source>
        <dbReference type="SAM" id="MobiDB-lite"/>
    </source>
</evidence>
<evidence type="ECO:0000259" key="10">
    <source>
        <dbReference type="PROSITE" id="PS50026"/>
    </source>
</evidence>
<dbReference type="GO" id="GO:0005886">
    <property type="term" value="C:plasma membrane"/>
    <property type="evidence" value="ECO:0007669"/>
    <property type="project" value="TreeGrafter"/>
</dbReference>
<name>A0A158QBK9_HYMDI</name>
<dbReference type="GO" id="GO:0007157">
    <property type="term" value="P:heterophilic cell-cell adhesion via plasma membrane cell adhesion molecules"/>
    <property type="evidence" value="ECO:0007669"/>
    <property type="project" value="TreeGrafter"/>
</dbReference>
<feature type="domain" description="EGF-like" evidence="10">
    <location>
        <begin position="305"/>
        <end position="344"/>
    </location>
</feature>
<dbReference type="GO" id="GO:0007154">
    <property type="term" value="P:cell communication"/>
    <property type="evidence" value="ECO:0007669"/>
    <property type="project" value="InterPro"/>
</dbReference>
<evidence type="ECO:0000256" key="9">
    <source>
        <dbReference type="SAM" id="Phobius"/>
    </source>
</evidence>
<comment type="caution">
    <text evidence="7">Lacks conserved residue(s) required for the propagation of feature annotation.</text>
</comment>
<keyword evidence="9" id="KW-1133">Transmembrane helix</keyword>
<dbReference type="STRING" id="6216.A0A158QBK9"/>
<feature type="domain" description="EGF-like" evidence="10">
    <location>
        <begin position="355"/>
        <end position="395"/>
    </location>
</feature>